<evidence type="ECO:0000313" key="1">
    <source>
        <dbReference type="EMBL" id="EKQ71954.1"/>
    </source>
</evidence>
<dbReference type="EMBL" id="ANFP01000058">
    <property type="protein sequence ID" value="EKQ71954.1"/>
    <property type="molecule type" value="Genomic_DNA"/>
</dbReference>
<reference evidence="2" key="1">
    <citation type="submission" date="2023-07" db="EMBL/GenBank/DDBJ databases">
        <authorList>
            <person name="Weinstock G."/>
            <person name="Sodergren E."/>
            <person name="Lobos E.A."/>
            <person name="Fulton L."/>
            <person name="Fulton R."/>
            <person name="Courtney L."/>
            <person name="Fronick C."/>
            <person name="O'Laughlin M."/>
            <person name="Godfrey J."/>
            <person name="Wilson R.M."/>
            <person name="Miner T."/>
            <person name="Farmer C."/>
            <person name="Delehaunty K."/>
            <person name="Cordes M."/>
            <person name="Minx P."/>
            <person name="Tomlinson C."/>
            <person name="Chen J."/>
            <person name="Wollam A."/>
            <person name="Pepin K.H."/>
            <person name="Bhonagiri V."/>
            <person name="Zhang X."/>
            <person name="Suruliraj S."/>
            <person name="Antonio M."/>
            <person name="Secka O."/>
            <person name="Thomas J."/>
            <person name="Warren W."/>
            <person name="Mitreva M."/>
            <person name="Mardis E.R."/>
            <person name="Wilson R.K."/>
        </authorList>
    </citation>
    <scope>NUCLEOTIDE SEQUENCE [LARGE SCALE GENOMIC DNA]</scope>
    <source>
        <strain evidence="2">GAM100Ai</strain>
    </source>
</reference>
<organism evidence="1 2">
    <name type="scientific">Helicobacter pylori GAM100Ai</name>
    <dbReference type="NCBI Taxonomy" id="1159019"/>
    <lineage>
        <taxon>Bacteria</taxon>
        <taxon>Pseudomonadati</taxon>
        <taxon>Campylobacterota</taxon>
        <taxon>Epsilonproteobacteria</taxon>
        <taxon>Campylobacterales</taxon>
        <taxon>Helicobacteraceae</taxon>
        <taxon>Helicobacter</taxon>
    </lineage>
</organism>
<dbReference type="AlphaFoldDB" id="A0AB72ZU77"/>
<sequence>MALHCKLLRCFRVNLWGGYRKGLWLFMAFYDFLVSKSLLSNATTQIN</sequence>
<comment type="caution">
    <text evidence="1">The sequence shown here is derived from an EMBL/GenBank/DDBJ whole genome shotgun (WGS) entry which is preliminary data.</text>
</comment>
<accession>A0AB72ZU77</accession>
<protein>
    <submittedName>
        <fullName evidence="1">Uncharacterized protein</fullName>
    </submittedName>
</protein>
<evidence type="ECO:0000313" key="2">
    <source>
        <dbReference type="Proteomes" id="UP000001345"/>
    </source>
</evidence>
<dbReference type="Proteomes" id="UP000001345">
    <property type="component" value="Unassembled WGS sequence"/>
</dbReference>
<proteinExistence type="predicted"/>
<gene>
    <name evidence="1" type="ORF">HMPREF1391_01064</name>
</gene>
<name>A0AB72ZU77_HELPX</name>